<proteinExistence type="predicted"/>
<feature type="region of interest" description="Disordered" evidence="1">
    <location>
        <begin position="364"/>
        <end position="383"/>
    </location>
</feature>
<dbReference type="PANTHER" id="PTHR28527">
    <property type="entry name" value="MATING-TYPE SWITCHING PROTEIN SWI2-RELATED"/>
    <property type="match status" value="1"/>
</dbReference>
<feature type="compositionally biased region" description="Low complexity" evidence="1">
    <location>
        <begin position="1"/>
        <end position="11"/>
    </location>
</feature>
<feature type="region of interest" description="Disordered" evidence="1">
    <location>
        <begin position="70"/>
        <end position="120"/>
    </location>
</feature>
<dbReference type="Proteomes" id="UP000242525">
    <property type="component" value="Unassembled WGS sequence"/>
</dbReference>
<gene>
    <name evidence="2" type="ORF">BN980_GECA14s01286g</name>
</gene>
<dbReference type="STRING" id="1173061.A0A0J9XFA9"/>
<feature type="compositionally biased region" description="Polar residues" evidence="1">
    <location>
        <begin position="80"/>
        <end position="94"/>
    </location>
</feature>
<organism evidence="2 3">
    <name type="scientific">Geotrichum candidum</name>
    <name type="common">Oospora lactis</name>
    <name type="synonym">Dipodascus geotrichum</name>
    <dbReference type="NCBI Taxonomy" id="1173061"/>
    <lineage>
        <taxon>Eukaryota</taxon>
        <taxon>Fungi</taxon>
        <taxon>Dikarya</taxon>
        <taxon>Ascomycota</taxon>
        <taxon>Saccharomycotina</taxon>
        <taxon>Dipodascomycetes</taxon>
        <taxon>Dipodascales</taxon>
        <taxon>Dipodascaceae</taxon>
        <taxon>Geotrichum</taxon>
    </lineage>
</organism>
<evidence type="ECO:0000313" key="3">
    <source>
        <dbReference type="Proteomes" id="UP000242525"/>
    </source>
</evidence>
<feature type="compositionally biased region" description="Low complexity" evidence="1">
    <location>
        <begin position="99"/>
        <end position="110"/>
    </location>
</feature>
<protein>
    <submittedName>
        <fullName evidence="2">Uncharacterized protein</fullName>
    </submittedName>
</protein>
<keyword evidence="3" id="KW-1185">Reference proteome</keyword>
<feature type="compositionally biased region" description="Acidic residues" evidence="1">
    <location>
        <begin position="34"/>
        <end position="46"/>
    </location>
</feature>
<reference evidence="2" key="1">
    <citation type="submission" date="2014-03" db="EMBL/GenBank/DDBJ databases">
        <authorList>
            <person name="Casaregola S."/>
        </authorList>
    </citation>
    <scope>NUCLEOTIDE SEQUENCE [LARGE SCALE GENOMIC DNA]</scope>
    <source>
        <strain evidence="2">CLIB 918</strain>
    </source>
</reference>
<dbReference type="PANTHER" id="PTHR28527:SF1">
    <property type="entry name" value="SWI5-DEPENDENT RECOMBINATION DNA REPAIR PROTEIN 1"/>
    <property type="match status" value="1"/>
</dbReference>
<name>A0A0J9XFA9_GEOCN</name>
<feature type="compositionally biased region" description="Low complexity" evidence="1">
    <location>
        <begin position="202"/>
        <end position="217"/>
    </location>
</feature>
<dbReference type="EMBL" id="CCBN010000014">
    <property type="protein sequence ID" value="CDO56221.1"/>
    <property type="molecule type" value="Genomic_DNA"/>
</dbReference>
<accession>A0A0J9XFA9</accession>
<comment type="caution">
    <text evidence="2">The sequence shown here is derived from an EMBL/GenBank/DDBJ whole genome shotgun (WGS) entry which is preliminary data.</text>
</comment>
<dbReference type="Gene3D" id="6.10.140.1020">
    <property type="match status" value="1"/>
</dbReference>
<feature type="region of interest" description="Disordered" evidence="1">
    <location>
        <begin position="1"/>
        <end position="46"/>
    </location>
</feature>
<dbReference type="GO" id="GO:0006310">
    <property type="term" value="P:DNA recombination"/>
    <property type="evidence" value="ECO:0007669"/>
    <property type="project" value="TreeGrafter"/>
</dbReference>
<sequence>MLSPLLEPDLSSSDDEIEIIKVSSKPVSPMPIIPDEEEDDEDDSEEIEVTATTRAVPAATPATAAAKANVLVPETPMNPRFSNNPLSDQLSSPYSELRSVSSKSPMKSPVLGDTLPPLLPSKINISKRKRLLPFSTTPVSIPDLHSDGIPSNPESMKPVLTPSKLRSFSSPVRPLPQFQQKRAPSLQDRPIPVLSPPPPSPGSTISESPEEISTPKSQTAMPPVSSEKRSVIAGPSKLSASYRSVTSPLASKVRGPLAPKQTRVEMNLDRDILKWRRLLDQARQAEKYQAKKKDDEKLQEVTEKWREAAQKAANELFELATEKIDRLGGFEEFVQRQKERQEAVKKNNILDGELDYEALTEEEKERFDEMKEEYEEEIKQYEEPNDILPTEFTLEYMLQSLNVNYKLIFPAEGDDEEDDEEDDI</sequence>
<dbReference type="AlphaFoldDB" id="A0A0J9XFA9"/>
<evidence type="ECO:0000256" key="1">
    <source>
        <dbReference type="SAM" id="MobiDB-lite"/>
    </source>
</evidence>
<evidence type="ECO:0000313" key="2">
    <source>
        <dbReference type="EMBL" id="CDO56221.1"/>
    </source>
</evidence>
<dbReference type="OrthoDB" id="27934at2759"/>
<feature type="region of interest" description="Disordered" evidence="1">
    <location>
        <begin position="135"/>
        <end position="235"/>
    </location>
</feature>